<dbReference type="STRING" id="3914.A0A0L9TBL4"/>
<sequence>MQSDSLSEKVLVLTEEVGEEEEEDCARWWRKKWTEAEEKWTDGEEKWWRKRRFWFPMIPPRQKKWTEAEGKTLIDKYGEMVADGSLAKMRTREKKFKDGDFGTAMDGVDNEVMGLGFEYEAEQGEVNYNGNGREREDAAEKGWCKSTKKTLYYLGSGLNRDSRVHNTSSVHNRGKKK</sequence>
<organism evidence="1 2">
    <name type="scientific">Phaseolus angularis</name>
    <name type="common">Azuki bean</name>
    <name type="synonym">Vigna angularis</name>
    <dbReference type="NCBI Taxonomy" id="3914"/>
    <lineage>
        <taxon>Eukaryota</taxon>
        <taxon>Viridiplantae</taxon>
        <taxon>Streptophyta</taxon>
        <taxon>Embryophyta</taxon>
        <taxon>Tracheophyta</taxon>
        <taxon>Spermatophyta</taxon>
        <taxon>Magnoliopsida</taxon>
        <taxon>eudicotyledons</taxon>
        <taxon>Gunneridae</taxon>
        <taxon>Pentapetalae</taxon>
        <taxon>rosids</taxon>
        <taxon>fabids</taxon>
        <taxon>Fabales</taxon>
        <taxon>Fabaceae</taxon>
        <taxon>Papilionoideae</taxon>
        <taxon>50 kb inversion clade</taxon>
        <taxon>NPAAA clade</taxon>
        <taxon>indigoferoid/millettioid clade</taxon>
        <taxon>Phaseoleae</taxon>
        <taxon>Vigna</taxon>
    </lineage>
</organism>
<accession>A0A0L9TBL4</accession>
<protein>
    <submittedName>
        <fullName evidence="1">Uncharacterized protein</fullName>
    </submittedName>
</protein>
<dbReference type="EMBL" id="KQ258399">
    <property type="protein sequence ID" value="KOM27938.1"/>
    <property type="molecule type" value="Genomic_DNA"/>
</dbReference>
<reference evidence="2" key="1">
    <citation type="journal article" date="2015" name="Proc. Natl. Acad. Sci. U.S.A.">
        <title>Genome sequencing of adzuki bean (Vigna angularis) provides insight into high starch and low fat accumulation and domestication.</title>
        <authorList>
            <person name="Yang K."/>
            <person name="Tian Z."/>
            <person name="Chen C."/>
            <person name="Luo L."/>
            <person name="Zhao B."/>
            <person name="Wang Z."/>
            <person name="Yu L."/>
            <person name="Li Y."/>
            <person name="Sun Y."/>
            <person name="Li W."/>
            <person name="Chen Y."/>
            <person name="Li Y."/>
            <person name="Zhang Y."/>
            <person name="Ai D."/>
            <person name="Zhao J."/>
            <person name="Shang C."/>
            <person name="Ma Y."/>
            <person name="Wu B."/>
            <person name="Wang M."/>
            <person name="Gao L."/>
            <person name="Sun D."/>
            <person name="Zhang P."/>
            <person name="Guo F."/>
            <person name="Wang W."/>
            <person name="Li Y."/>
            <person name="Wang J."/>
            <person name="Varshney R.K."/>
            <person name="Wang J."/>
            <person name="Ling H.Q."/>
            <person name="Wan P."/>
        </authorList>
    </citation>
    <scope>NUCLEOTIDE SEQUENCE</scope>
    <source>
        <strain evidence="2">cv. Jingnong 6</strain>
    </source>
</reference>
<dbReference type="PANTHER" id="PTHR37076">
    <property type="entry name" value="HISTONE-LYSINE N-METHYLTRANSFERASE, H3 LYSINE-79 SPECIFIC-LIKE-RELATED"/>
    <property type="match status" value="1"/>
</dbReference>
<gene>
    <name evidence="1" type="ORF">LR48_Vigan468s010000</name>
</gene>
<dbReference type="AlphaFoldDB" id="A0A0L9TBL4"/>
<evidence type="ECO:0000313" key="2">
    <source>
        <dbReference type="Proteomes" id="UP000053144"/>
    </source>
</evidence>
<dbReference type="Gramene" id="KOM27938">
    <property type="protein sequence ID" value="KOM27938"/>
    <property type="gene ID" value="LR48_Vigan468s010000"/>
</dbReference>
<proteinExistence type="predicted"/>
<evidence type="ECO:0000313" key="1">
    <source>
        <dbReference type="EMBL" id="KOM27938.1"/>
    </source>
</evidence>
<dbReference type="Proteomes" id="UP000053144">
    <property type="component" value="Unassembled WGS sequence"/>
</dbReference>
<name>A0A0L9TBL4_PHAAN</name>
<dbReference type="PANTHER" id="PTHR37076:SF4">
    <property type="entry name" value="HISTONE-LYSINE N-METHYLTRANSFERASE, H3 LYSINE-79 SPECIFIC-LIKE"/>
    <property type="match status" value="1"/>
</dbReference>